<comment type="caution">
    <text evidence="8">The sequence shown here is derived from an EMBL/GenBank/DDBJ whole genome shotgun (WGS) entry which is preliminary data.</text>
</comment>
<dbReference type="Pfam" id="PF07690">
    <property type="entry name" value="MFS_1"/>
    <property type="match status" value="2"/>
</dbReference>
<feature type="domain" description="Major facilitator superfamily (MFS) profile" evidence="7">
    <location>
        <begin position="19"/>
        <end position="418"/>
    </location>
</feature>
<dbReference type="PROSITE" id="PS00216">
    <property type="entry name" value="SUGAR_TRANSPORT_1"/>
    <property type="match status" value="1"/>
</dbReference>
<sequence length="435" mass="43098">MRARHADPAEGEVPQQRRILAVLVFSQVLSGAGLAAGITVGALLAEEMLGSTGLAGVPSALFTAGAAFGAVGIGQVCRRRGRRPGLALGYAVGALGSLGVVVAAALGHAVLLFGSLFVYGAGTATNLMARYAGADLASPARRGRAVSTVLFATTLGAVIGPNLVTVTGQVAHSWGIPRLAGPFLLAVAAFGAAAVVLATLLRPDPLRLAEKLAAAQAGTAAESPADEAGGGPDARPERRGVVTGTGIMVLTQLVMIAVMTMTPVHMQAHGHGTQAAGWVIALHVGAMFLPSPLTGLLVDRFGRRWIAGASGPVLLAAGVVAAAAPDCVPALATALVLLGLGWNFGLVSGTALVTDALPPARRASAQGLVDVGIALAGATGGMLSGPVVVLGGYPTLALAGGILAMALVPVLAWAAGRPPRTVTAPAAPPTETEQV</sequence>
<feature type="transmembrane region" description="Helical" evidence="6">
    <location>
        <begin position="365"/>
        <end position="390"/>
    </location>
</feature>
<dbReference type="PANTHER" id="PTHR23534:SF1">
    <property type="entry name" value="MAJOR FACILITATOR SUPERFAMILY PROTEIN"/>
    <property type="match status" value="1"/>
</dbReference>
<keyword evidence="2 6" id="KW-0812">Transmembrane</keyword>
<proteinExistence type="predicted"/>
<feature type="transmembrane region" description="Helical" evidence="6">
    <location>
        <begin position="183"/>
        <end position="201"/>
    </location>
</feature>
<feature type="region of interest" description="Disordered" evidence="5">
    <location>
        <begin position="219"/>
        <end position="239"/>
    </location>
</feature>
<evidence type="ECO:0000256" key="5">
    <source>
        <dbReference type="SAM" id="MobiDB-lite"/>
    </source>
</evidence>
<dbReference type="InterPro" id="IPR011701">
    <property type="entry name" value="MFS"/>
</dbReference>
<comment type="subcellular location">
    <subcellularLocation>
        <location evidence="1">Cell membrane</location>
        <topology evidence="1">Multi-pass membrane protein</topology>
    </subcellularLocation>
</comment>
<evidence type="ECO:0000256" key="6">
    <source>
        <dbReference type="SAM" id="Phobius"/>
    </source>
</evidence>
<gene>
    <name evidence="8" type="ORF">RM550_19685</name>
</gene>
<keyword evidence="4 6" id="KW-0472">Membrane</keyword>
<name>A0ABU2TAI5_9ACTN</name>
<evidence type="ECO:0000256" key="4">
    <source>
        <dbReference type="ARBA" id="ARBA00023136"/>
    </source>
</evidence>
<feature type="transmembrane region" description="Helical" evidence="6">
    <location>
        <begin position="85"/>
        <end position="106"/>
    </location>
</feature>
<keyword evidence="3 6" id="KW-1133">Transmembrane helix</keyword>
<accession>A0ABU2TAI5</accession>
<dbReference type="InterPro" id="IPR036259">
    <property type="entry name" value="MFS_trans_sf"/>
</dbReference>
<organism evidence="8 9">
    <name type="scientific">Streptomyces mooreae</name>
    <dbReference type="NCBI Taxonomy" id="3075523"/>
    <lineage>
        <taxon>Bacteria</taxon>
        <taxon>Bacillati</taxon>
        <taxon>Actinomycetota</taxon>
        <taxon>Actinomycetes</taxon>
        <taxon>Kitasatosporales</taxon>
        <taxon>Streptomycetaceae</taxon>
        <taxon>Streptomyces</taxon>
    </lineage>
</organism>
<feature type="transmembrane region" description="Helical" evidence="6">
    <location>
        <begin position="396"/>
        <end position="415"/>
    </location>
</feature>
<dbReference type="PANTHER" id="PTHR23534">
    <property type="entry name" value="MFS PERMEASE"/>
    <property type="match status" value="1"/>
</dbReference>
<evidence type="ECO:0000313" key="9">
    <source>
        <dbReference type="Proteomes" id="UP001180551"/>
    </source>
</evidence>
<dbReference type="InterPro" id="IPR005829">
    <property type="entry name" value="Sugar_transporter_CS"/>
</dbReference>
<feature type="transmembrane region" description="Helical" evidence="6">
    <location>
        <begin position="241"/>
        <end position="264"/>
    </location>
</feature>
<protein>
    <submittedName>
        <fullName evidence="8">MFS transporter</fullName>
    </submittedName>
</protein>
<feature type="transmembrane region" description="Helical" evidence="6">
    <location>
        <begin position="330"/>
        <end position="353"/>
    </location>
</feature>
<feature type="transmembrane region" description="Helical" evidence="6">
    <location>
        <begin position="305"/>
        <end position="324"/>
    </location>
</feature>
<evidence type="ECO:0000256" key="1">
    <source>
        <dbReference type="ARBA" id="ARBA00004651"/>
    </source>
</evidence>
<feature type="transmembrane region" description="Helical" evidence="6">
    <location>
        <begin position="145"/>
        <end position="163"/>
    </location>
</feature>
<feature type="transmembrane region" description="Helical" evidence="6">
    <location>
        <begin position="51"/>
        <end position="73"/>
    </location>
</feature>
<evidence type="ECO:0000259" key="7">
    <source>
        <dbReference type="PROSITE" id="PS50850"/>
    </source>
</evidence>
<feature type="transmembrane region" description="Helical" evidence="6">
    <location>
        <begin position="20"/>
        <end position="45"/>
    </location>
</feature>
<dbReference type="EMBL" id="JAVRFE010000025">
    <property type="protein sequence ID" value="MDT0457932.1"/>
    <property type="molecule type" value="Genomic_DNA"/>
</dbReference>
<dbReference type="RefSeq" id="WP_311625039.1">
    <property type="nucleotide sequence ID" value="NZ_JAVRFE010000025.1"/>
</dbReference>
<feature type="transmembrane region" description="Helical" evidence="6">
    <location>
        <begin position="112"/>
        <end position="133"/>
    </location>
</feature>
<dbReference type="InterPro" id="IPR020846">
    <property type="entry name" value="MFS_dom"/>
</dbReference>
<dbReference type="Proteomes" id="UP001180551">
    <property type="component" value="Unassembled WGS sequence"/>
</dbReference>
<dbReference type="PROSITE" id="PS50850">
    <property type="entry name" value="MFS"/>
    <property type="match status" value="1"/>
</dbReference>
<dbReference type="Gene3D" id="1.20.1250.20">
    <property type="entry name" value="MFS general substrate transporter like domains"/>
    <property type="match status" value="1"/>
</dbReference>
<feature type="transmembrane region" description="Helical" evidence="6">
    <location>
        <begin position="276"/>
        <end position="298"/>
    </location>
</feature>
<reference evidence="8" key="1">
    <citation type="submission" date="2024-05" db="EMBL/GenBank/DDBJ databases">
        <title>30 novel species of actinomycetes from the DSMZ collection.</title>
        <authorList>
            <person name="Nouioui I."/>
        </authorList>
    </citation>
    <scope>NUCLEOTIDE SEQUENCE</scope>
    <source>
        <strain evidence="8">DSM 41527</strain>
    </source>
</reference>
<dbReference type="SUPFAM" id="SSF103473">
    <property type="entry name" value="MFS general substrate transporter"/>
    <property type="match status" value="1"/>
</dbReference>
<evidence type="ECO:0000256" key="3">
    <source>
        <dbReference type="ARBA" id="ARBA00022989"/>
    </source>
</evidence>
<keyword evidence="9" id="KW-1185">Reference proteome</keyword>
<evidence type="ECO:0000256" key="2">
    <source>
        <dbReference type="ARBA" id="ARBA00022692"/>
    </source>
</evidence>
<evidence type="ECO:0000313" key="8">
    <source>
        <dbReference type="EMBL" id="MDT0457932.1"/>
    </source>
</evidence>